<dbReference type="EMBL" id="NBIV01000031">
    <property type="protein sequence ID" value="PXF46948.1"/>
    <property type="molecule type" value="Genomic_DNA"/>
</dbReference>
<evidence type="ECO:0000256" key="3">
    <source>
        <dbReference type="SAM" id="Coils"/>
    </source>
</evidence>
<evidence type="ECO:0000313" key="6">
    <source>
        <dbReference type="Proteomes" id="UP000247409"/>
    </source>
</evidence>
<dbReference type="PANTHER" id="PTHR22761:SF12">
    <property type="entry name" value="CHARGED MULTIVESICULAR BODY PROTEIN 5"/>
    <property type="match status" value="1"/>
</dbReference>
<keyword evidence="2 3" id="KW-0175">Coiled coil</keyword>
<protein>
    <submittedName>
        <fullName evidence="5">Charged multivesicular body protein 5</fullName>
    </submittedName>
</protein>
<evidence type="ECO:0000313" key="5">
    <source>
        <dbReference type="EMBL" id="PXF46948.1"/>
    </source>
</evidence>
<dbReference type="STRING" id="448386.A0A2V3IXS2"/>
<accession>A0A2V3IXS2</accession>
<reference evidence="5 6" key="1">
    <citation type="journal article" date="2018" name="Mol. Biol. Evol.">
        <title>Analysis of the draft genome of the red seaweed Gracilariopsis chorda provides insights into genome size evolution in Rhodophyta.</title>
        <authorList>
            <person name="Lee J."/>
            <person name="Yang E.C."/>
            <person name="Graf L."/>
            <person name="Yang J.H."/>
            <person name="Qiu H."/>
            <person name="Zel Zion U."/>
            <person name="Chan C.X."/>
            <person name="Stephens T.G."/>
            <person name="Weber A.P.M."/>
            <person name="Boo G.H."/>
            <person name="Boo S.M."/>
            <person name="Kim K.M."/>
            <person name="Shin Y."/>
            <person name="Jung M."/>
            <person name="Lee S.J."/>
            <person name="Yim H.S."/>
            <person name="Lee J.H."/>
            <person name="Bhattacharya D."/>
            <person name="Yoon H.S."/>
        </authorList>
    </citation>
    <scope>NUCLEOTIDE SEQUENCE [LARGE SCALE GENOMIC DNA]</scope>
    <source>
        <strain evidence="5 6">SKKU-2015</strain>
        <tissue evidence="5">Whole body</tissue>
    </source>
</reference>
<organism evidence="5 6">
    <name type="scientific">Gracilariopsis chorda</name>
    <dbReference type="NCBI Taxonomy" id="448386"/>
    <lineage>
        <taxon>Eukaryota</taxon>
        <taxon>Rhodophyta</taxon>
        <taxon>Florideophyceae</taxon>
        <taxon>Rhodymeniophycidae</taxon>
        <taxon>Gracilariales</taxon>
        <taxon>Gracilariaceae</taxon>
        <taxon>Gracilariopsis</taxon>
    </lineage>
</organism>
<dbReference type="Gene3D" id="6.10.250.1710">
    <property type="match status" value="1"/>
</dbReference>
<comment type="caution">
    <text evidence="5">The sequence shown here is derived from an EMBL/GenBank/DDBJ whole genome shotgun (WGS) entry which is preliminary data.</text>
</comment>
<dbReference type="PANTHER" id="PTHR22761">
    <property type="entry name" value="CHARGED MULTIVESICULAR BODY PROTEIN"/>
    <property type="match status" value="1"/>
</dbReference>
<evidence type="ECO:0000256" key="4">
    <source>
        <dbReference type="SAM" id="MobiDB-lite"/>
    </source>
</evidence>
<name>A0A2V3IXS2_9FLOR</name>
<evidence type="ECO:0000256" key="2">
    <source>
        <dbReference type="ARBA" id="ARBA00023054"/>
    </source>
</evidence>
<dbReference type="AlphaFoldDB" id="A0A2V3IXS2"/>
<sequence>MGVFGKKPQIVNAPYVQPPRREPQGPSMDEAIHNSELRTTSLEARIQKVDADILNYKREMQRCRPGTSTHSMYKRRALQAMKQKKSLEQRTSMNANATFNLEQVRDVKYMHQDNMAMVQNLKAANQELRKQQQNIDIDQIEELHEEMQDALNDANEIQEVLGRSYDVDYVDDAALEAELDELEEDALNYAAGDSLAAPSYLQPTPLQAASSSTAVRPNYEPPQGLPEQRY</sequence>
<comment type="similarity">
    <text evidence="1">Belongs to the SNF7 family.</text>
</comment>
<feature type="region of interest" description="Disordered" evidence="4">
    <location>
        <begin position="1"/>
        <end position="29"/>
    </location>
</feature>
<feature type="coiled-coil region" evidence="3">
    <location>
        <begin position="111"/>
        <end position="160"/>
    </location>
</feature>
<keyword evidence="6" id="KW-1185">Reference proteome</keyword>
<feature type="compositionally biased region" description="Polar residues" evidence="4">
    <location>
        <begin position="202"/>
        <end position="215"/>
    </location>
</feature>
<dbReference type="Proteomes" id="UP000247409">
    <property type="component" value="Unassembled WGS sequence"/>
</dbReference>
<dbReference type="GO" id="GO:0005771">
    <property type="term" value="C:multivesicular body"/>
    <property type="evidence" value="ECO:0007669"/>
    <property type="project" value="TreeGrafter"/>
</dbReference>
<dbReference type="Pfam" id="PF03357">
    <property type="entry name" value="Snf7"/>
    <property type="match status" value="1"/>
</dbReference>
<evidence type="ECO:0000256" key="1">
    <source>
        <dbReference type="ARBA" id="ARBA00006190"/>
    </source>
</evidence>
<dbReference type="InterPro" id="IPR005024">
    <property type="entry name" value="Snf7_fam"/>
</dbReference>
<dbReference type="OrthoDB" id="3973241at2759"/>
<feature type="region of interest" description="Disordered" evidence="4">
    <location>
        <begin position="202"/>
        <end position="230"/>
    </location>
</feature>
<proteinExistence type="inferred from homology"/>
<dbReference type="GO" id="GO:0032511">
    <property type="term" value="P:late endosome to vacuole transport via multivesicular body sorting pathway"/>
    <property type="evidence" value="ECO:0007669"/>
    <property type="project" value="TreeGrafter"/>
</dbReference>
<gene>
    <name evidence="5" type="ORF">BWQ96_03286</name>
</gene>
<dbReference type="GO" id="GO:0006900">
    <property type="term" value="P:vesicle budding from membrane"/>
    <property type="evidence" value="ECO:0007669"/>
    <property type="project" value="TreeGrafter"/>
</dbReference>